<dbReference type="EMBL" id="JAYWIO010000005">
    <property type="protein sequence ID" value="KAK7260149.1"/>
    <property type="molecule type" value="Genomic_DNA"/>
</dbReference>
<comment type="caution">
    <text evidence="2">The sequence shown here is derived from an EMBL/GenBank/DDBJ whole genome shotgun (WGS) entry which is preliminary data.</text>
</comment>
<keyword evidence="1" id="KW-1133">Transmembrane helix</keyword>
<evidence type="ECO:0000313" key="3">
    <source>
        <dbReference type="Proteomes" id="UP001372338"/>
    </source>
</evidence>
<dbReference type="Proteomes" id="UP001372338">
    <property type="component" value="Unassembled WGS sequence"/>
</dbReference>
<feature type="transmembrane region" description="Helical" evidence="1">
    <location>
        <begin position="39"/>
        <end position="64"/>
    </location>
</feature>
<name>A0AAN9EN33_CROPI</name>
<sequence>MYFLECDCIFEHDFTGLVQLSTWLNCGFNYFKVKLQCGFAWLLCSFVLNSPTTLLLLQVNVYILKQYSKPLTS</sequence>
<organism evidence="2 3">
    <name type="scientific">Crotalaria pallida</name>
    <name type="common">Smooth rattlebox</name>
    <name type="synonym">Crotalaria striata</name>
    <dbReference type="NCBI Taxonomy" id="3830"/>
    <lineage>
        <taxon>Eukaryota</taxon>
        <taxon>Viridiplantae</taxon>
        <taxon>Streptophyta</taxon>
        <taxon>Embryophyta</taxon>
        <taxon>Tracheophyta</taxon>
        <taxon>Spermatophyta</taxon>
        <taxon>Magnoliopsida</taxon>
        <taxon>eudicotyledons</taxon>
        <taxon>Gunneridae</taxon>
        <taxon>Pentapetalae</taxon>
        <taxon>rosids</taxon>
        <taxon>fabids</taxon>
        <taxon>Fabales</taxon>
        <taxon>Fabaceae</taxon>
        <taxon>Papilionoideae</taxon>
        <taxon>50 kb inversion clade</taxon>
        <taxon>genistoids sensu lato</taxon>
        <taxon>core genistoids</taxon>
        <taxon>Crotalarieae</taxon>
        <taxon>Crotalaria</taxon>
    </lineage>
</organism>
<accession>A0AAN9EN33</accession>
<reference evidence="2 3" key="1">
    <citation type="submission" date="2024-01" db="EMBL/GenBank/DDBJ databases">
        <title>The genomes of 5 underutilized Papilionoideae crops provide insights into root nodulation and disease resistanc.</title>
        <authorList>
            <person name="Yuan L."/>
        </authorList>
    </citation>
    <scope>NUCLEOTIDE SEQUENCE [LARGE SCALE GENOMIC DNA]</scope>
    <source>
        <strain evidence="2">ZHUSHIDOU_FW_LH</strain>
        <tissue evidence="2">Leaf</tissue>
    </source>
</reference>
<proteinExistence type="predicted"/>
<evidence type="ECO:0000256" key="1">
    <source>
        <dbReference type="SAM" id="Phobius"/>
    </source>
</evidence>
<keyword evidence="3" id="KW-1185">Reference proteome</keyword>
<keyword evidence="1" id="KW-0812">Transmembrane</keyword>
<dbReference type="AlphaFoldDB" id="A0AAN9EN33"/>
<keyword evidence="1" id="KW-0472">Membrane</keyword>
<protein>
    <submittedName>
        <fullName evidence="2">Uncharacterized protein</fullName>
    </submittedName>
</protein>
<gene>
    <name evidence="2" type="ORF">RIF29_25953</name>
</gene>
<evidence type="ECO:0000313" key="2">
    <source>
        <dbReference type="EMBL" id="KAK7260149.1"/>
    </source>
</evidence>